<evidence type="ECO:0000313" key="3">
    <source>
        <dbReference type="Proteomes" id="UP001550628"/>
    </source>
</evidence>
<protein>
    <recommendedName>
        <fullName evidence="4">Major facilitator superfamily (MFS) profile domain-containing protein</fullName>
    </recommendedName>
</protein>
<reference evidence="2 3" key="1">
    <citation type="submission" date="2024-06" db="EMBL/GenBank/DDBJ databases">
        <title>The Natural Products Discovery Center: Release of the First 8490 Sequenced Strains for Exploring Actinobacteria Biosynthetic Diversity.</title>
        <authorList>
            <person name="Kalkreuter E."/>
            <person name="Kautsar S.A."/>
            <person name="Yang D."/>
            <person name="Bader C.D."/>
            <person name="Teijaro C.N."/>
            <person name="Fluegel L."/>
            <person name="Davis C.M."/>
            <person name="Simpson J.R."/>
            <person name="Lauterbach L."/>
            <person name="Steele A.D."/>
            <person name="Gui C."/>
            <person name="Meng S."/>
            <person name="Li G."/>
            <person name="Viehrig K."/>
            <person name="Ye F."/>
            <person name="Su P."/>
            <person name="Kiefer A.F."/>
            <person name="Nichols A."/>
            <person name="Cepeda A.J."/>
            <person name="Yan W."/>
            <person name="Fan B."/>
            <person name="Jiang Y."/>
            <person name="Adhikari A."/>
            <person name="Zheng C.-J."/>
            <person name="Schuster L."/>
            <person name="Cowan T.M."/>
            <person name="Smanski M.J."/>
            <person name="Chevrette M.G."/>
            <person name="De Carvalho L.P.S."/>
            <person name="Shen B."/>
        </authorList>
    </citation>
    <scope>NUCLEOTIDE SEQUENCE [LARGE SCALE GENOMIC DNA]</scope>
    <source>
        <strain evidence="2 3">NPDC019708</strain>
    </source>
</reference>
<dbReference type="Proteomes" id="UP001550628">
    <property type="component" value="Unassembled WGS sequence"/>
</dbReference>
<evidence type="ECO:0000313" key="2">
    <source>
        <dbReference type="EMBL" id="MEU1951547.1"/>
    </source>
</evidence>
<evidence type="ECO:0000256" key="1">
    <source>
        <dbReference type="SAM" id="MobiDB-lite"/>
    </source>
</evidence>
<keyword evidence="3" id="KW-1185">Reference proteome</keyword>
<dbReference type="SUPFAM" id="SSF103473">
    <property type="entry name" value="MFS general substrate transporter"/>
    <property type="match status" value="1"/>
</dbReference>
<evidence type="ECO:0008006" key="4">
    <source>
        <dbReference type="Google" id="ProtNLM"/>
    </source>
</evidence>
<organism evidence="2 3">
    <name type="scientific">Nocardia rhamnosiphila</name>
    <dbReference type="NCBI Taxonomy" id="426716"/>
    <lineage>
        <taxon>Bacteria</taxon>
        <taxon>Bacillati</taxon>
        <taxon>Actinomycetota</taxon>
        <taxon>Actinomycetes</taxon>
        <taxon>Mycobacteriales</taxon>
        <taxon>Nocardiaceae</taxon>
        <taxon>Nocardia</taxon>
    </lineage>
</organism>
<accession>A0ABV2WKY6</accession>
<sequence>MVDTVGNLGGFAGPSLFGWFWDRTAADDTGLSPIADLSALSALIAFAGACSAATRPGRPNRPGRETGPNSGAARRGGPNYPVRYRPGRSAHRARISAAR</sequence>
<name>A0ABV2WKY6_9NOCA</name>
<comment type="caution">
    <text evidence="2">The sequence shown here is derived from an EMBL/GenBank/DDBJ whole genome shotgun (WGS) entry which is preliminary data.</text>
</comment>
<dbReference type="RefSeq" id="WP_356953623.1">
    <property type="nucleotide sequence ID" value="NZ_JBEYBD010000001.1"/>
</dbReference>
<proteinExistence type="predicted"/>
<feature type="region of interest" description="Disordered" evidence="1">
    <location>
        <begin position="52"/>
        <end position="99"/>
    </location>
</feature>
<dbReference type="InterPro" id="IPR036259">
    <property type="entry name" value="MFS_trans_sf"/>
</dbReference>
<feature type="compositionally biased region" description="Basic residues" evidence="1">
    <location>
        <begin position="85"/>
        <end position="99"/>
    </location>
</feature>
<gene>
    <name evidence="2" type="ORF">ABZ510_06765</name>
</gene>
<dbReference type="EMBL" id="JBEYBF010000003">
    <property type="protein sequence ID" value="MEU1951547.1"/>
    <property type="molecule type" value="Genomic_DNA"/>
</dbReference>